<sequence length="78" mass="8645">MLQPAVLYCSSNVLMNAYVTMQKILAPKFREEAKVTVPESLFAGEVAGISSTICIYPLELLKARLTVKIHFTLIISDD</sequence>
<evidence type="ECO:0000313" key="1">
    <source>
        <dbReference type="EMBL" id="KAI3794586.1"/>
    </source>
</evidence>
<gene>
    <name evidence="1" type="ORF">L1987_37218</name>
</gene>
<reference evidence="1 2" key="2">
    <citation type="journal article" date="2022" name="Mol. Ecol. Resour.">
        <title>The genomes of chicory, endive, great burdock and yacon provide insights into Asteraceae paleo-polyploidization history and plant inulin production.</title>
        <authorList>
            <person name="Fan W."/>
            <person name="Wang S."/>
            <person name="Wang H."/>
            <person name="Wang A."/>
            <person name="Jiang F."/>
            <person name="Liu H."/>
            <person name="Zhao H."/>
            <person name="Xu D."/>
            <person name="Zhang Y."/>
        </authorList>
    </citation>
    <scope>NUCLEOTIDE SEQUENCE [LARGE SCALE GENOMIC DNA]</scope>
    <source>
        <strain evidence="2">cv. Yunnan</strain>
        <tissue evidence="1">Leaves</tissue>
    </source>
</reference>
<dbReference type="Proteomes" id="UP001056120">
    <property type="component" value="Linkage Group LG12"/>
</dbReference>
<protein>
    <submittedName>
        <fullName evidence="1">Uncharacterized protein</fullName>
    </submittedName>
</protein>
<proteinExistence type="predicted"/>
<name>A0ACB9HGE7_9ASTR</name>
<organism evidence="1 2">
    <name type="scientific">Smallanthus sonchifolius</name>
    <dbReference type="NCBI Taxonomy" id="185202"/>
    <lineage>
        <taxon>Eukaryota</taxon>
        <taxon>Viridiplantae</taxon>
        <taxon>Streptophyta</taxon>
        <taxon>Embryophyta</taxon>
        <taxon>Tracheophyta</taxon>
        <taxon>Spermatophyta</taxon>
        <taxon>Magnoliopsida</taxon>
        <taxon>eudicotyledons</taxon>
        <taxon>Gunneridae</taxon>
        <taxon>Pentapetalae</taxon>
        <taxon>asterids</taxon>
        <taxon>campanulids</taxon>
        <taxon>Asterales</taxon>
        <taxon>Asteraceae</taxon>
        <taxon>Asteroideae</taxon>
        <taxon>Heliantheae alliance</taxon>
        <taxon>Millerieae</taxon>
        <taxon>Smallanthus</taxon>
    </lineage>
</organism>
<accession>A0ACB9HGE7</accession>
<reference evidence="2" key="1">
    <citation type="journal article" date="2022" name="Mol. Ecol. Resour.">
        <title>The genomes of chicory, endive, great burdock and yacon provide insights into Asteraceae palaeo-polyploidization history and plant inulin production.</title>
        <authorList>
            <person name="Fan W."/>
            <person name="Wang S."/>
            <person name="Wang H."/>
            <person name="Wang A."/>
            <person name="Jiang F."/>
            <person name="Liu H."/>
            <person name="Zhao H."/>
            <person name="Xu D."/>
            <person name="Zhang Y."/>
        </authorList>
    </citation>
    <scope>NUCLEOTIDE SEQUENCE [LARGE SCALE GENOMIC DNA]</scope>
    <source>
        <strain evidence="2">cv. Yunnan</strain>
    </source>
</reference>
<comment type="caution">
    <text evidence="1">The sequence shown here is derived from an EMBL/GenBank/DDBJ whole genome shotgun (WGS) entry which is preliminary data.</text>
</comment>
<keyword evidence="2" id="KW-1185">Reference proteome</keyword>
<evidence type="ECO:0000313" key="2">
    <source>
        <dbReference type="Proteomes" id="UP001056120"/>
    </source>
</evidence>
<dbReference type="EMBL" id="CM042029">
    <property type="protein sequence ID" value="KAI3794586.1"/>
    <property type="molecule type" value="Genomic_DNA"/>
</dbReference>